<feature type="compositionally biased region" description="Basic and acidic residues" evidence="9">
    <location>
        <begin position="1224"/>
        <end position="1235"/>
    </location>
</feature>
<feature type="compositionally biased region" description="Polar residues" evidence="9">
    <location>
        <begin position="535"/>
        <end position="546"/>
    </location>
</feature>
<feature type="compositionally biased region" description="Basic residues" evidence="9">
    <location>
        <begin position="1209"/>
        <end position="1223"/>
    </location>
</feature>
<accession>F6YEW5</accession>
<dbReference type="SUPFAM" id="SSF54001">
    <property type="entry name" value="Cysteine proteinases"/>
    <property type="match status" value="1"/>
</dbReference>
<comment type="catalytic activity">
    <reaction evidence="1">
        <text>Thiol-dependent hydrolysis of ester, thioester, amide, peptide and isopeptide bonds formed by the C-terminal Gly of ubiquitin (a 76-residue protein attached to proteins as an intracellular targeting signal).</text>
        <dbReference type="EC" id="3.4.19.12"/>
    </reaction>
</comment>
<feature type="compositionally biased region" description="Low complexity" evidence="9">
    <location>
        <begin position="742"/>
        <end position="756"/>
    </location>
</feature>
<evidence type="ECO:0000256" key="3">
    <source>
        <dbReference type="ARBA" id="ARBA00012759"/>
    </source>
</evidence>
<dbReference type="InterPro" id="IPR028889">
    <property type="entry name" value="USP"/>
</dbReference>
<dbReference type="GO" id="GO:0042981">
    <property type="term" value="P:regulation of apoptotic process"/>
    <property type="evidence" value="ECO:0000318"/>
    <property type="project" value="GO_Central"/>
</dbReference>
<dbReference type="CDD" id="cd02661">
    <property type="entry name" value="Peptidase_C19E"/>
    <property type="match status" value="1"/>
</dbReference>
<keyword evidence="4" id="KW-0597">Phosphoprotein</keyword>
<evidence type="ECO:0000313" key="12">
    <source>
        <dbReference type="Proteomes" id="UP000002281"/>
    </source>
</evidence>
<feature type="region of interest" description="Disordered" evidence="9">
    <location>
        <begin position="1166"/>
        <end position="1265"/>
    </location>
</feature>
<reference evidence="11" key="2">
    <citation type="submission" date="2025-08" db="UniProtKB">
        <authorList>
            <consortium name="Ensembl"/>
        </authorList>
    </citation>
    <scope>IDENTIFICATION</scope>
    <source>
        <strain evidence="11">Thoroughbred</strain>
    </source>
</reference>
<keyword evidence="12" id="KW-1185">Reference proteome</keyword>
<feature type="compositionally biased region" description="Basic and acidic residues" evidence="9">
    <location>
        <begin position="919"/>
        <end position="982"/>
    </location>
</feature>
<evidence type="ECO:0000256" key="4">
    <source>
        <dbReference type="ARBA" id="ARBA00022553"/>
    </source>
</evidence>
<evidence type="ECO:0000256" key="2">
    <source>
        <dbReference type="ARBA" id="ARBA00009085"/>
    </source>
</evidence>
<feature type="compositionally biased region" description="Basic and acidic residues" evidence="9">
    <location>
        <begin position="1199"/>
        <end position="1208"/>
    </location>
</feature>
<dbReference type="InParanoid" id="F6YEW5"/>
<feature type="compositionally biased region" description="Polar residues" evidence="9">
    <location>
        <begin position="629"/>
        <end position="640"/>
    </location>
</feature>
<feature type="compositionally biased region" description="Basic and acidic residues" evidence="9">
    <location>
        <begin position="989"/>
        <end position="1003"/>
    </location>
</feature>
<dbReference type="GO" id="GO:0005829">
    <property type="term" value="C:cytosol"/>
    <property type="evidence" value="ECO:0000318"/>
    <property type="project" value="GO_Central"/>
</dbReference>
<dbReference type="InterPro" id="IPR050164">
    <property type="entry name" value="Peptidase_C19"/>
</dbReference>
<dbReference type="Pfam" id="PF00443">
    <property type="entry name" value="UCH"/>
    <property type="match status" value="1"/>
</dbReference>
<comment type="similarity">
    <text evidence="2">Belongs to the peptidase C19 family.</text>
</comment>
<dbReference type="ExpressionAtlas" id="F6YEW5">
    <property type="expression patterns" value="baseline"/>
</dbReference>
<feature type="compositionally biased region" description="Basic and acidic residues" evidence="9">
    <location>
        <begin position="1166"/>
        <end position="1191"/>
    </location>
</feature>
<feature type="region of interest" description="Disordered" evidence="9">
    <location>
        <begin position="530"/>
        <end position="579"/>
    </location>
</feature>
<proteinExistence type="inferred from homology"/>
<keyword evidence="6" id="KW-0833">Ubl conjugation pathway</keyword>
<evidence type="ECO:0000256" key="1">
    <source>
        <dbReference type="ARBA" id="ARBA00000707"/>
    </source>
</evidence>
<dbReference type="PANTHER" id="PTHR24006:SF727">
    <property type="entry name" value="UBIQUITIN CARBOXYL-TERMINAL HYDROLASE 42"/>
    <property type="match status" value="1"/>
</dbReference>
<dbReference type="Bgee" id="ENSECAG00000021875">
    <property type="expression patterns" value="Expressed in trophectoderm and 23 other cell types or tissues"/>
</dbReference>
<dbReference type="PANTHER" id="PTHR24006">
    <property type="entry name" value="UBIQUITIN CARBOXYL-TERMINAL HYDROLASE"/>
    <property type="match status" value="1"/>
</dbReference>
<dbReference type="GO" id="GO:0005634">
    <property type="term" value="C:nucleus"/>
    <property type="evidence" value="ECO:0000318"/>
    <property type="project" value="GO_Central"/>
</dbReference>
<feature type="compositionally biased region" description="Basic residues" evidence="9">
    <location>
        <begin position="1248"/>
        <end position="1262"/>
    </location>
</feature>
<dbReference type="GO" id="GO:0004843">
    <property type="term" value="F:cysteine-type deubiquitinase activity"/>
    <property type="evidence" value="ECO:0000318"/>
    <property type="project" value="GO_Central"/>
</dbReference>
<dbReference type="GeneTree" id="ENSGT00940000154596"/>
<keyword evidence="5" id="KW-0645">Protease</keyword>
<name>F6YEW5_HORSE</name>
<feature type="region of interest" description="Disordered" evidence="9">
    <location>
        <begin position="63"/>
        <end position="87"/>
    </location>
</feature>
<reference evidence="11" key="3">
    <citation type="submission" date="2025-09" db="UniProtKB">
        <authorList>
            <consortium name="Ensembl"/>
        </authorList>
    </citation>
    <scope>IDENTIFICATION</scope>
    <source>
        <strain evidence="11">Thoroughbred</strain>
    </source>
</reference>
<dbReference type="InterPro" id="IPR018200">
    <property type="entry name" value="USP_CS"/>
</dbReference>
<dbReference type="GO" id="GO:0006508">
    <property type="term" value="P:proteolysis"/>
    <property type="evidence" value="ECO:0007669"/>
    <property type="project" value="UniProtKB-KW"/>
</dbReference>
<evidence type="ECO:0000313" key="13">
    <source>
        <dbReference type="VGNC" id="VGNC:49363"/>
    </source>
</evidence>
<evidence type="ECO:0000313" key="11">
    <source>
        <dbReference type="Ensembl" id="ENSECAP00000019461.3"/>
    </source>
</evidence>
<protein>
    <recommendedName>
        <fullName evidence="3">ubiquitinyl hydrolase 1</fullName>
        <ecNumber evidence="3">3.4.19.12</ecNumber>
    </recommendedName>
</protein>
<feature type="compositionally biased region" description="Low complexity" evidence="9">
    <location>
        <begin position="478"/>
        <end position="491"/>
    </location>
</feature>
<evidence type="ECO:0000259" key="10">
    <source>
        <dbReference type="PROSITE" id="PS50235"/>
    </source>
</evidence>
<dbReference type="GO" id="GO:0016579">
    <property type="term" value="P:protein deubiquitination"/>
    <property type="evidence" value="ECO:0007669"/>
    <property type="project" value="Ensembl"/>
</dbReference>
<dbReference type="STRING" id="9796.ENSECAP00000019461"/>
<feature type="compositionally biased region" description="Low complexity" evidence="9">
    <location>
        <begin position="559"/>
        <end position="579"/>
    </location>
</feature>
<dbReference type="PROSITE" id="PS50235">
    <property type="entry name" value="USP_3"/>
    <property type="match status" value="1"/>
</dbReference>
<feature type="region of interest" description="Disordered" evidence="9">
    <location>
        <begin position="608"/>
        <end position="804"/>
    </location>
</feature>
<gene>
    <name evidence="11 13" type="primary">USP42</name>
</gene>
<evidence type="ECO:0000256" key="7">
    <source>
        <dbReference type="ARBA" id="ARBA00022801"/>
    </source>
</evidence>
<reference evidence="11 12" key="1">
    <citation type="journal article" date="2009" name="Science">
        <title>Genome sequence, comparative analysis, and population genetics of the domestic horse.</title>
        <authorList>
            <consortium name="Broad Institute Genome Sequencing Platform"/>
            <consortium name="Broad Institute Whole Genome Assembly Team"/>
            <person name="Wade C.M."/>
            <person name="Giulotto E."/>
            <person name="Sigurdsson S."/>
            <person name="Zoli M."/>
            <person name="Gnerre S."/>
            <person name="Imsland F."/>
            <person name="Lear T.L."/>
            <person name="Adelson D.L."/>
            <person name="Bailey E."/>
            <person name="Bellone R.R."/>
            <person name="Bloecker H."/>
            <person name="Distl O."/>
            <person name="Edgar R.C."/>
            <person name="Garber M."/>
            <person name="Leeb T."/>
            <person name="Mauceli E."/>
            <person name="MacLeod J.N."/>
            <person name="Penedo M.C.T."/>
            <person name="Raison J.M."/>
            <person name="Sharpe T."/>
            <person name="Vogel J."/>
            <person name="Andersson L."/>
            <person name="Antczak D.F."/>
            <person name="Biagi T."/>
            <person name="Binns M.M."/>
            <person name="Chowdhary B.P."/>
            <person name="Coleman S.J."/>
            <person name="Della Valle G."/>
            <person name="Fryc S."/>
            <person name="Guerin G."/>
            <person name="Hasegawa T."/>
            <person name="Hill E.W."/>
            <person name="Jurka J."/>
            <person name="Kiialainen A."/>
            <person name="Lindgren G."/>
            <person name="Liu J."/>
            <person name="Magnani E."/>
            <person name="Mickelson J.R."/>
            <person name="Murray J."/>
            <person name="Nergadze S.G."/>
            <person name="Onofrio R."/>
            <person name="Pedroni S."/>
            <person name="Piras M.F."/>
            <person name="Raudsepp T."/>
            <person name="Rocchi M."/>
            <person name="Roeed K.H."/>
            <person name="Ryder O.A."/>
            <person name="Searle S."/>
            <person name="Skow L."/>
            <person name="Swinburne J.E."/>
            <person name="Syvaenen A.C."/>
            <person name="Tozaki T."/>
            <person name="Valberg S.J."/>
            <person name="Vaudin M."/>
            <person name="White J.R."/>
            <person name="Zody M.C."/>
            <person name="Lander E.S."/>
            <person name="Lindblad-Toh K."/>
        </authorList>
    </citation>
    <scope>NUCLEOTIDE SEQUENCE [LARGE SCALE GENOMIC DNA]</scope>
    <source>
        <strain evidence="11 12">Thoroughbred</strain>
    </source>
</reference>
<feature type="compositionally biased region" description="Basic and acidic residues" evidence="9">
    <location>
        <begin position="1012"/>
        <end position="1024"/>
    </location>
</feature>
<dbReference type="VGNC" id="VGNC:49363">
    <property type="gene designation" value="USP42"/>
</dbReference>
<dbReference type="Proteomes" id="UP000002281">
    <property type="component" value="Chromosome 13"/>
</dbReference>
<dbReference type="InterPro" id="IPR038765">
    <property type="entry name" value="Papain-like_cys_pep_sf"/>
</dbReference>
<dbReference type="HOGENOM" id="CLU_005541_1_0_1"/>
<feature type="compositionally biased region" description="Basic and acidic residues" evidence="9">
    <location>
        <begin position="1037"/>
        <end position="1055"/>
    </location>
</feature>
<dbReference type="MEROPS" id="C19.048"/>
<evidence type="ECO:0000256" key="9">
    <source>
        <dbReference type="SAM" id="MobiDB-lite"/>
    </source>
</evidence>
<sequence>MTIVDKASESSDASTCQNQPGSSEAVSPGDMDAGSAGWGAVSSLNDVSNHTLSLGPVPGAVVYSSSSVPDKSKPSPQKDQALGDGIAPPQKVLFPSEKICLKWQQTHRVGAGLQNLGNTCFANAALQCLTYTPPLANYMLSHEHSKTCHAEGFCMMCTMQAHITQALSNPGDVIKPMFVINEMRRIARHFRFGNQEDAHEFLQYTVDAMQKACLNGSNKLDRHTQATTLVCQIFGGYLRSRVKCLNCKGVSDTFDPYLDITLEIKAAQSVNKALEQFVKPEQLDGENSYKCSKCKKMVPASKRFTIHRSSNVLTLSLKRFANFTGGKIAKDVKYPEYLDIRPYMSQPNGEPIIYVLYAVLVHTGFNCHAGHYFCYIKASNGLWYQMNDSIVSTSDIRSVLSQQAYVLFYIRSHDVKNGGELTHSTHSPGQSSPRPVITQRVVNNKQAAPGFIGPQLPSHMIKNPPHLNGTGPLKETPSSSMSSANGNSSVSRAGPVNASTSVQNWSVNRPSVIPEHPKKQKITISIHNKLPVRPGQSQPNLHSGSLENPHKPVPSSPITASPAVQSTSSAPAAPASSKVAKQMTPAESCATPVMNGKSKLNSSVLVPYGAESSEESDEEAKGLSKENGLGTTESSPSSAQGAEDDEASQHELLEPAALNGANSTDGDLKENGLSFDGASCQVQPALHSENPFSKANGLPGKLMPAPLPPLPEDKILETFKLSNKTKGSADGTSPTRTEESPAESPEAAPEAGSPAPDARDKLQTLTSLSSKLKKALLLSEPGSKPAKDDVAESVSAEPAEPLPSTAVLCNSSMSAAGHDQLAALCEPADLTNDPSRPSQAAKGALLESPRDSAAMETVGRLSPSPSARAEGDGEHELSVCSGCDKCTAVEDPSKSTGASAEESPSPQLDTITEGPPEGVPEHSNSERGEENKVAQKVQDHSPVKEKISTLRKVDRGHYRNRRDRSSSGERARESRSKTEDRYHKKRHSYVRERAKQERYRPEHCNGSQHQPCHGERGSPSEHRSLGRYGHHHSRNRGGSDQEWSRYHHSESEHSWGREKYYPEKMRWDKCRYYHDRYAPYAAREVWEWKPFHGDREYDKAGQYASRPHKDYSKSRKGYELLAKEKGRHHFSSPRAGPSHVLPLYPEKYAQEKVALVAEDNTYHLADRFHEHETVKARKRRYDSLENADSHIGKKAWRSLPRDPLEEPKVKKHKKSKKKKKSKDKHRDRDSRHQQDSELSGAHSDADLHRHRKKKKKRKRHSRKCEDALRDSGLRLAKAAACETVARFRRAAGGFPLAEGLPLEGAGPFRENTKAFRVESRADRCRLSECGQGPPASCRDRSPLPCSCSRPAGCAPPGRRCSLTRPRAAAFREPRHILLSLGPWRSSYVTAWPPQPQVAGISGDS</sequence>
<organism evidence="11 12">
    <name type="scientific">Equus caballus</name>
    <name type="common">Horse</name>
    <dbReference type="NCBI Taxonomy" id="9796"/>
    <lineage>
        <taxon>Eukaryota</taxon>
        <taxon>Metazoa</taxon>
        <taxon>Chordata</taxon>
        <taxon>Craniata</taxon>
        <taxon>Vertebrata</taxon>
        <taxon>Euteleostomi</taxon>
        <taxon>Mammalia</taxon>
        <taxon>Eutheria</taxon>
        <taxon>Laurasiatheria</taxon>
        <taxon>Perissodactyla</taxon>
        <taxon>Equidae</taxon>
        <taxon>Equus</taxon>
    </lineage>
</organism>
<feature type="region of interest" description="Disordered" evidence="9">
    <location>
        <begin position="826"/>
        <end position="1055"/>
    </location>
</feature>
<dbReference type="FunFam" id="3.90.70.10:FF:000016">
    <property type="entry name" value="Ubiquitin carboxyl-terminal hydrolase 36"/>
    <property type="match status" value="1"/>
</dbReference>
<feature type="compositionally biased region" description="Low complexity" evidence="9">
    <location>
        <begin position="763"/>
        <end position="779"/>
    </location>
</feature>
<dbReference type="EC" id="3.4.19.12" evidence="3"/>
<feature type="compositionally biased region" description="Low complexity" evidence="9">
    <location>
        <begin position="63"/>
        <end position="80"/>
    </location>
</feature>
<dbReference type="InterPro" id="IPR001394">
    <property type="entry name" value="Peptidase_C19_UCH"/>
</dbReference>
<feature type="region of interest" description="Disordered" evidence="9">
    <location>
        <begin position="461"/>
        <end position="496"/>
    </location>
</feature>
<evidence type="ECO:0000256" key="5">
    <source>
        <dbReference type="ARBA" id="ARBA00022670"/>
    </source>
</evidence>
<keyword evidence="7" id="KW-0378">Hydrolase</keyword>
<evidence type="ECO:0000256" key="8">
    <source>
        <dbReference type="ARBA" id="ARBA00022807"/>
    </source>
</evidence>
<feature type="compositionally biased region" description="Polar residues" evidence="9">
    <location>
        <begin position="10"/>
        <end position="25"/>
    </location>
</feature>
<feature type="compositionally biased region" description="Polar residues" evidence="9">
    <location>
        <begin position="894"/>
        <end position="910"/>
    </location>
</feature>
<feature type="domain" description="USP" evidence="10">
    <location>
        <begin position="111"/>
        <end position="412"/>
    </location>
</feature>
<dbReference type="Gene3D" id="3.90.70.10">
    <property type="entry name" value="Cysteine proteinases"/>
    <property type="match status" value="1"/>
</dbReference>
<dbReference type="PROSITE" id="PS00973">
    <property type="entry name" value="USP_2"/>
    <property type="match status" value="1"/>
</dbReference>
<dbReference type="GO" id="GO:0031647">
    <property type="term" value="P:regulation of protein stability"/>
    <property type="evidence" value="ECO:0000318"/>
    <property type="project" value="GO_Central"/>
</dbReference>
<keyword evidence="8" id="KW-0788">Thiol protease</keyword>
<evidence type="ECO:0000256" key="6">
    <source>
        <dbReference type="ARBA" id="ARBA00022786"/>
    </source>
</evidence>
<dbReference type="FunCoup" id="F6YEW5">
    <property type="interactions" value="1966"/>
</dbReference>
<dbReference type="Ensembl" id="ENSECAT00000023491.3">
    <property type="protein sequence ID" value="ENSECAP00000019461.3"/>
    <property type="gene ID" value="ENSECAG00000021875.4"/>
</dbReference>
<feature type="compositionally biased region" description="Polar residues" evidence="9">
    <location>
        <begin position="720"/>
        <end position="735"/>
    </location>
</feature>
<dbReference type="PROSITE" id="PS00972">
    <property type="entry name" value="USP_1"/>
    <property type="match status" value="1"/>
</dbReference>
<dbReference type="PaxDb" id="9796-ENSECAP00000019461"/>
<feature type="region of interest" description="Disordered" evidence="9">
    <location>
        <begin position="1"/>
        <end position="40"/>
    </location>
</feature>